<feature type="chain" id="PRO_5035822321" evidence="4">
    <location>
        <begin position="22"/>
        <end position="172"/>
    </location>
</feature>
<dbReference type="AlphaFoldDB" id="A0A8T2E4P9"/>
<dbReference type="OrthoDB" id="1866975at2759"/>
<keyword evidence="1 4" id="KW-0732">Signal</keyword>
<evidence type="ECO:0000256" key="4">
    <source>
        <dbReference type="SAM" id="SignalP"/>
    </source>
</evidence>
<dbReference type="InterPro" id="IPR006501">
    <property type="entry name" value="Pectinesterase_inhib_dom"/>
</dbReference>
<dbReference type="FunFam" id="1.20.140.40:FF:000008">
    <property type="entry name" value="Invertase/pectin methylesterase inhibitor family protein"/>
    <property type="match status" value="1"/>
</dbReference>
<comment type="caution">
    <text evidence="6">The sequence shown here is derived from an EMBL/GenBank/DDBJ whole genome shotgun (WGS) entry which is preliminary data.</text>
</comment>
<dbReference type="InterPro" id="IPR034086">
    <property type="entry name" value="PMEI_plant"/>
</dbReference>
<dbReference type="PANTHER" id="PTHR35357">
    <property type="entry name" value="OS02G0537100 PROTEIN"/>
    <property type="match status" value="1"/>
</dbReference>
<dbReference type="Pfam" id="PF04043">
    <property type="entry name" value="PMEI"/>
    <property type="match status" value="1"/>
</dbReference>
<evidence type="ECO:0000256" key="2">
    <source>
        <dbReference type="ARBA" id="ARBA00023157"/>
    </source>
</evidence>
<reference evidence="6 7" key="1">
    <citation type="submission" date="2020-12" db="EMBL/GenBank/DDBJ databases">
        <title>Concerted genomic and epigenomic changes stabilize Arabidopsis allopolyploids.</title>
        <authorList>
            <person name="Chen Z."/>
        </authorList>
    </citation>
    <scope>NUCLEOTIDE SEQUENCE [LARGE SCALE GENOMIC DNA]</scope>
    <source>
        <strain evidence="6">As9502</strain>
        <tissue evidence="6">Leaf</tissue>
    </source>
</reference>
<organism evidence="6 7">
    <name type="scientific">Arabidopsis suecica</name>
    <name type="common">Swedish thale-cress</name>
    <name type="synonym">Cardaminopsis suecica</name>
    <dbReference type="NCBI Taxonomy" id="45249"/>
    <lineage>
        <taxon>Eukaryota</taxon>
        <taxon>Viridiplantae</taxon>
        <taxon>Streptophyta</taxon>
        <taxon>Embryophyta</taxon>
        <taxon>Tracheophyta</taxon>
        <taxon>Spermatophyta</taxon>
        <taxon>Magnoliopsida</taxon>
        <taxon>eudicotyledons</taxon>
        <taxon>Gunneridae</taxon>
        <taxon>Pentapetalae</taxon>
        <taxon>rosids</taxon>
        <taxon>malvids</taxon>
        <taxon>Brassicales</taxon>
        <taxon>Brassicaceae</taxon>
        <taxon>Camelineae</taxon>
        <taxon>Arabidopsis</taxon>
    </lineage>
</organism>
<gene>
    <name evidence="6" type="ORF">ISN44_As04g001070</name>
</gene>
<accession>A0A8T2E4P9</accession>
<feature type="signal peptide" evidence="4">
    <location>
        <begin position="1"/>
        <end position="21"/>
    </location>
</feature>
<dbReference type="SMART" id="SM00856">
    <property type="entry name" value="PMEI"/>
    <property type="match status" value="1"/>
</dbReference>
<comment type="similarity">
    <text evidence="3">Belongs to the PMEI family.</text>
</comment>
<evidence type="ECO:0000313" key="7">
    <source>
        <dbReference type="Proteomes" id="UP000694251"/>
    </source>
</evidence>
<protein>
    <submittedName>
        <fullName evidence="6">Pectinesterase inhibitor domain</fullName>
    </submittedName>
</protein>
<sequence length="172" mass="19164">MKTMIKFLLLILVISPMSICAEKDMMMINECHNADVPAICMQCLESDPNSIHADHIGIAGIVINCLESHLHIITNNITNLSSKKDKGEVKTALEICKKDLSTNASTILSEAKTSLKTGDYDKTNKSIKLALGFPLRCMFNLKRVKFTSPQLFSQINIYAQLSDAAMRIIDRF</sequence>
<dbReference type="EMBL" id="JAEFBJ010000004">
    <property type="protein sequence ID" value="KAG7619185.1"/>
    <property type="molecule type" value="Genomic_DNA"/>
</dbReference>
<dbReference type="NCBIfam" id="TIGR01614">
    <property type="entry name" value="PME_inhib"/>
    <property type="match status" value="1"/>
</dbReference>
<proteinExistence type="inferred from homology"/>
<evidence type="ECO:0000256" key="1">
    <source>
        <dbReference type="ARBA" id="ARBA00022729"/>
    </source>
</evidence>
<feature type="domain" description="Pectinesterase inhibitor" evidence="5">
    <location>
        <begin position="23"/>
        <end position="168"/>
    </location>
</feature>
<keyword evidence="2" id="KW-1015">Disulfide bond</keyword>
<name>A0A8T2E4P9_ARASU</name>
<evidence type="ECO:0000259" key="5">
    <source>
        <dbReference type="SMART" id="SM00856"/>
    </source>
</evidence>
<evidence type="ECO:0000256" key="3">
    <source>
        <dbReference type="ARBA" id="ARBA00038471"/>
    </source>
</evidence>
<dbReference type="GO" id="GO:0046910">
    <property type="term" value="F:pectinesterase inhibitor activity"/>
    <property type="evidence" value="ECO:0007669"/>
    <property type="project" value="InterPro"/>
</dbReference>
<dbReference type="PANTHER" id="PTHR35357:SF8">
    <property type="entry name" value="OS01G0111000 PROTEIN"/>
    <property type="match status" value="1"/>
</dbReference>
<evidence type="ECO:0000313" key="6">
    <source>
        <dbReference type="EMBL" id="KAG7619185.1"/>
    </source>
</evidence>
<keyword evidence="7" id="KW-1185">Reference proteome</keyword>
<dbReference type="CDD" id="cd15797">
    <property type="entry name" value="PMEI"/>
    <property type="match status" value="1"/>
</dbReference>
<dbReference type="Proteomes" id="UP000694251">
    <property type="component" value="Chromosome 4"/>
</dbReference>